<dbReference type="Pfam" id="PF13391">
    <property type="entry name" value="HNH_2"/>
    <property type="match status" value="1"/>
</dbReference>
<name>A0A0C3PHX2_PHLG1</name>
<feature type="non-terminal residue" evidence="3">
    <location>
        <position position="1"/>
    </location>
</feature>
<keyword evidence="4" id="KW-1185">Reference proteome</keyword>
<dbReference type="AlphaFoldDB" id="A0A0C3PHX2"/>
<protein>
    <recommendedName>
        <fullName evidence="2">HNH nuclease domain-containing protein</fullName>
    </recommendedName>
</protein>
<sequence>PPGFEWERISASDVSNLSAFETSIQSRDQFFGVGRCIICRTDSPLNDCHIIPQCEQLTVNRGWVPASAKATAMHEPRNGILMCSNHHGQFNSDQFFIRYIPEVEKFIFNNYSDKGQGDLKQYHGKAVALDIKHRYSPYAALFLIHEMRVRGFNPFQAPIIELGIDPSWQDWISDFDVFDSSKGVFKRDRKQRGPDPPGANPSSTSMPPASSTAAASSSRTRTILIGPPDEDVIDDILTSMHAMPTWRAGVLEGMIWDGTADENVRQYVTGMQLEDAQT</sequence>
<feature type="domain" description="HNH nuclease" evidence="2">
    <location>
        <begin position="36"/>
        <end position="97"/>
    </location>
</feature>
<dbReference type="HOGENOM" id="CLU_071378_0_0_1"/>
<evidence type="ECO:0000313" key="3">
    <source>
        <dbReference type="EMBL" id="KIP05523.1"/>
    </source>
</evidence>
<accession>A0A0C3PHX2</accession>
<feature type="region of interest" description="Disordered" evidence="1">
    <location>
        <begin position="185"/>
        <end position="227"/>
    </location>
</feature>
<dbReference type="Proteomes" id="UP000053257">
    <property type="component" value="Unassembled WGS sequence"/>
</dbReference>
<gene>
    <name evidence="3" type="ORF">PHLGIDRAFT_74131</name>
</gene>
<evidence type="ECO:0000313" key="4">
    <source>
        <dbReference type="Proteomes" id="UP000053257"/>
    </source>
</evidence>
<dbReference type="OrthoDB" id="2124139at2759"/>
<evidence type="ECO:0000259" key="2">
    <source>
        <dbReference type="Pfam" id="PF13391"/>
    </source>
</evidence>
<evidence type="ECO:0000256" key="1">
    <source>
        <dbReference type="SAM" id="MobiDB-lite"/>
    </source>
</evidence>
<organism evidence="3 4">
    <name type="scientific">Phlebiopsis gigantea (strain 11061_1 CR5-6)</name>
    <name type="common">White-rot fungus</name>
    <name type="synonym">Peniophora gigantea</name>
    <dbReference type="NCBI Taxonomy" id="745531"/>
    <lineage>
        <taxon>Eukaryota</taxon>
        <taxon>Fungi</taxon>
        <taxon>Dikarya</taxon>
        <taxon>Basidiomycota</taxon>
        <taxon>Agaricomycotina</taxon>
        <taxon>Agaricomycetes</taxon>
        <taxon>Polyporales</taxon>
        <taxon>Phanerochaetaceae</taxon>
        <taxon>Phlebiopsis</taxon>
    </lineage>
</organism>
<proteinExistence type="predicted"/>
<feature type="compositionally biased region" description="Low complexity" evidence="1">
    <location>
        <begin position="201"/>
        <end position="222"/>
    </location>
</feature>
<reference evidence="3 4" key="1">
    <citation type="journal article" date="2014" name="PLoS Genet.">
        <title>Analysis of the Phlebiopsis gigantea genome, transcriptome and secretome provides insight into its pioneer colonization strategies of wood.</title>
        <authorList>
            <person name="Hori C."/>
            <person name="Ishida T."/>
            <person name="Igarashi K."/>
            <person name="Samejima M."/>
            <person name="Suzuki H."/>
            <person name="Master E."/>
            <person name="Ferreira P."/>
            <person name="Ruiz-Duenas F.J."/>
            <person name="Held B."/>
            <person name="Canessa P."/>
            <person name="Larrondo L.F."/>
            <person name="Schmoll M."/>
            <person name="Druzhinina I.S."/>
            <person name="Kubicek C.P."/>
            <person name="Gaskell J.A."/>
            <person name="Kersten P."/>
            <person name="St John F."/>
            <person name="Glasner J."/>
            <person name="Sabat G."/>
            <person name="Splinter BonDurant S."/>
            <person name="Syed K."/>
            <person name="Yadav J."/>
            <person name="Mgbeahuruike A.C."/>
            <person name="Kovalchuk A."/>
            <person name="Asiegbu F.O."/>
            <person name="Lackner G."/>
            <person name="Hoffmeister D."/>
            <person name="Rencoret J."/>
            <person name="Gutierrez A."/>
            <person name="Sun H."/>
            <person name="Lindquist E."/>
            <person name="Barry K."/>
            <person name="Riley R."/>
            <person name="Grigoriev I.V."/>
            <person name="Henrissat B."/>
            <person name="Kues U."/>
            <person name="Berka R.M."/>
            <person name="Martinez A.T."/>
            <person name="Covert S.F."/>
            <person name="Blanchette R.A."/>
            <person name="Cullen D."/>
        </authorList>
    </citation>
    <scope>NUCLEOTIDE SEQUENCE [LARGE SCALE GENOMIC DNA]</scope>
    <source>
        <strain evidence="3 4">11061_1 CR5-6</strain>
    </source>
</reference>
<dbReference type="EMBL" id="KN840541">
    <property type="protein sequence ID" value="KIP05523.1"/>
    <property type="molecule type" value="Genomic_DNA"/>
</dbReference>
<dbReference type="InterPro" id="IPR003615">
    <property type="entry name" value="HNH_nuc"/>
</dbReference>